<reference evidence="1 2" key="1">
    <citation type="journal article" date="2020" name="Cell Host Microbe">
        <title>Functional and Genomic Variation between Human-Derived Isolates of Lachnospiraceae Reveals Inter- and Intra-Species Diversity.</title>
        <authorList>
            <person name="Sorbara M.T."/>
            <person name="Littmann E.R."/>
            <person name="Fontana E."/>
            <person name="Moody T.U."/>
            <person name="Kohout C.E."/>
            <person name="Gjonbalaj M."/>
            <person name="Eaton V."/>
            <person name="Seok R."/>
            <person name="Leiner I.M."/>
            <person name="Pamer E.G."/>
        </authorList>
    </citation>
    <scope>NUCLEOTIDE SEQUENCE [LARGE SCALE GENOMIC DNA]</scope>
    <source>
        <strain evidence="1 2">MSK.1.17</strain>
    </source>
</reference>
<evidence type="ECO:0000313" key="1">
    <source>
        <dbReference type="EMBL" id="NSJ50018.1"/>
    </source>
</evidence>
<name>A0ABX2HPS0_9FIRM</name>
<keyword evidence="2" id="KW-1185">Reference proteome</keyword>
<proteinExistence type="predicted"/>
<comment type="caution">
    <text evidence="1">The sequence shown here is derived from an EMBL/GenBank/DDBJ whole genome shotgun (WGS) entry which is preliminary data.</text>
</comment>
<organism evidence="1 2">
    <name type="scientific">Enterocloster aldenensis</name>
    <dbReference type="NCBI Taxonomy" id="358742"/>
    <lineage>
        <taxon>Bacteria</taxon>
        <taxon>Bacillati</taxon>
        <taxon>Bacillota</taxon>
        <taxon>Clostridia</taxon>
        <taxon>Lachnospirales</taxon>
        <taxon>Lachnospiraceae</taxon>
        <taxon>Enterocloster</taxon>
    </lineage>
</organism>
<evidence type="ECO:0000313" key="2">
    <source>
        <dbReference type="Proteomes" id="UP000669239"/>
    </source>
</evidence>
<dbReference type="EMBL" id="JAAITT010000020">
    <property type="protein sequence ID" value="NSJ50018.1"/>
    <property type="molecule type" value="Genomic_DNA"/>
</dbReference>
<dbReference type="Proteomes" id="UP000669239">
    <property type="component" value="Unassembled WGS sequence"/>
</dbReference>
<accession>A0ABX2HPS0</accession>
<gene>
    <name evidence="1" type="ORF">G5B36_15100</name>
</gene>
<dbReference type="RefSeq" id="WP_165642182.1">
    <property type="nucleotide sequence ID" value="NZ_JAAITT010000020.1"/>
</dbReference>
<sequence>MEKIRCSECEHCKEYRRLGNSRSKYSCGHRDQIYILDYFQDHKIQKMTGFLSFGKPGEVPVKTSPAWCPRKRQN</sequence>
<protein>
    <submittedName>
        <fullName evidence="1">Uncharacterized protein</fullName>
    </submittedName>
</protein>